<keyword evidence="7 8" id="KW-0624">Polysaccharide degradation</keyword>
<dbReference type="AlphaFoldDB" id="A0AA36J728"/>
<proteinExistence type="inferred from homology"/>
<dbReference type="Gene3D" id="3.20.20.80">
    <property type="entry name" value="Glycosidases"/>
    <property type="match status" value="1"/>
</dbReference>
<organism evidence="9 10">
    <name type="scientific">Effrenium voratum</name>
    <dbReference type="NCBI Taxonomy" id="2562239"/>
    <lineage>
        <taxon>Eukaryota</taxon>
        <taxon>Sar</taxon>
        <taxon>Alveolata</taxon>
        <taxon>Dinophyceae</taxon>
        <taxon>Suessiales</taxon>
        <taxon>Symbiodiniaceae</taxon>
        <taxon>Effrenium</taxon>
    </lineage>
</organism>
<dbReference type="Pfam" id="PF01373">
    <property type="entry name" value="Glyco_hydro_14"/>
    <property type="match status" value="1"/>
</dbReference>
<dbReference type="InterPro" id="IPR018238">
    <property type="entry name" value="Glyco_hydro_14_CS"/>
</dbReference>
<name>A0AA36J728_9DINO</name>
<dbReference type="Proteomes" id="UP001178507">
    <property type="component" value="Unassembled WGS sequence"/>
</dbReference>
<comment type="similarity">
    <text evidence="2 8">Belongs to the glycosyl hydrolase 14 family.</text>
</comment>
<evidence type="ECO:0000256" key="8">
    <source>
        <dbReference type="RuleBase" id="RU000509"/>
    </source>
</evidence>
<dbReference type="SUPFAM" id="SSF51445">
    <property type="entry name" value="(Trans)glycosidases"/>
    <property type="match status" value="1"/>
</dbReference>
<keyword evidence="4 8" id="KW-0378">Hydrolase</keyword>
<keyword evidence="5 8" id="KW-0119">Carbohydrate metabolism</keyword>
<dbReference type="GO" id="GO:0000272">
    <property type="term" value="P:polysaccharide catabolic process"/>
    <property type="evidence" value="ECO:0007669"/>
    <property type="project" value="UniProtKB-KW"/>
</dbReference>
<dbReference type="InterPro" id="IPR001554">
    <property type="entry name" value="Glyco_hydro_14"/>
</dbReference>
<sequence>MSFHQCGGNVGDSVSFPIPAWCLDKARSSGLLYKSKSGVISEDCLSLSADHENIFPAKSGTRTALQCYQDFMAAFLKAMGSHVGSTICELQVGMGPCGELRYPSYLMSHGWNWPGVGLIMAYDSGMLKMLKEEAGMDAPPEGFPEDQNAMPDAVPMFQAKAADPASTGFRCGKGKEFLEWYSKVLIRHGQEVLAEATAAVKKVGVSCPAESFVFSVKVSGLHWHVTHPSRATEACAGYNCCTSESADAYMEIAKMLGASAKTAKRPVLFNFTCMEMTNNSNGGVPHALSAPEDLIAQVRKACIFHCVPLAGENALEFDLATSDWAFEQMSKQIRSFSPGLDMMHGLTLLRLSDNFVRPACLQQLGAFTSKN</sequence>
<evidence type="ECO:0000256" key="7">
    <source>
        <dbReference type="ARBA" id="ARBA00023326"/>
    </source>
</evidence>
<dbReference type="InterPro" id="IPR017853">
    <property type="entry name" value="GH"/>
</dbReference>
<comment type="catalytic activity">
    <reaction evidence="1 8">
        <text>Hydrolysis of (1-&gt;4)-alpha-D-glucosidic linkages in polysaccharides so as to remove successive maltose units from the non-reducing ends of the chains.</text>
        <dbReference type="EC" id="3.2.1.2"/>
    </reaction>
</comment>
<evidence type="ECO:0000256" key="3">
    <source>
        <dbReference type="ARBA" id="ARBA00012594"/>
    </source>
</evidence>
<dbReference type="GO" id="GO:0016161">
    <property type="term" value="F:beta-amylase activity"/>
    <property type="evidence" value="ECO:0007669"/>
    <property type="project" value="UniProtKB-EC"/>
</dbReference>
<dbReference type="PANTHER" id="PTHR31352:SF1">
    <property type="entry name" value="BETA-AMYLASE 3, CHLOROPLASTIC"/>
    <property type="match status" value="1"/>
</dbReference>
<dbReference type="PROSITE" id="PS00506">
    <property type="entry name" value="BETA_AMYLASE_1"/>
    <property type="match status" value="1"/>
</dbReference>
<protein>
    <recommendedName>
        <fullName evidence="3 8">Beta-amylase</fullName>
        <ecNumber evidence="3 8">3.2.1.2</ecNumber>
    </recommendedName>
</protein>
<keyword evidence="6 8" id="KW-0326">Glycosidase</keyword>
<comment type="caution">
    <text evidence="9">The sequence shown here is derived from an EMBL/GenBank/DDBJ whole genome shotgun (WGS) entry which is preliminary data.</text>
</comment>
<keyword evidence="10" id="KW-1185">Reference proteome</keyword>
<evidence type="ECO:0000256" key="1">
    <source>
        <dbReference type="ARBA" id="ARBA00000546"/>
    </source>
</evidence>
<dbReference type="PRINTS" id="PR00750">
    <property type="entry name" value="BETAAMYLASE"/>
</dbReference>
<evidence type="ECO:0000313" key="10">
    <source>
        <dbReference type="Proteomes" id="UP001178507"/>
    </source>
</evidence>
<dbReference type="EC" id="3.2.1.2" evidence="3 8"/>
<accession>A0AA36J728</accession>
<reference evidence="9" key="1">
    <citation type="submission" date="2023-08" db="EMBL/GenBank/DDBJ databases">
        <authorList>
            <person name="Chen Y."/>
            <person name="Shah S."/>
            <person name="Dougan E. K."/>
            <person name="Thang M."/>
            <person name="Chan C."/>
        </authorList>
    </citation>
    <scope>NUCLEOTIDE SEQUENCE</scope>
</reference>
<dbReference type="PANTHER" id="PTHR31352">
    <property type="entry name" value="BETA-AMYLASE 1, CHLOROPLASTIC"/>
    <property type="match status" value="1"/>
</dbReference>
<evidence type="ECO:0000313" key="9">
    <source>
        <dbReference type="EMBL" id="CAJ1399676.1"/>
    </source>
</evidence>
<evidence type="ECO:0000256" key="5">
    <source>
        <dbReference type="ARBA" id="ARBA00023277"/>
    </source>
</evidence>
<evidence type="ECO:0000256" key="4">
    <source>
        <dbReference type="ARBA" id="ARBA00022801"/>
    </source>
</evidence>
<evidence type="ECO:0000256" key="2">
    <source>
        <dbReference type="ARBA" id="ARBA00005652"/>
    </source>
</evidence>
<gene>
    <name evidence="9" type="ORF">EVOR1521_LOCUS23171</name>
</gene>
<evidence type="ECO:0000256" key="6">
    <source>
        <dbReference type="ARBA" id="ARBA00023295"/>
    </source>
</evidence>
<dbReference type="EMBL" id="CAUJNA010003344">
    <property type="protein sequence ID" value="CAJ1399676.1"/>
    <property type="molecule type" value="Genomic_DNA"/>
</dbReference>